<dbReference type="Pfam" id="PF02470">
    <property type="entry name" value="MlaD"/>
    <property type="match status" value="1"/>
</dbReference>
<proteinExistence type="predicted"/>
<accession>A0ABN9NZQ9</accession>
<evidence type="ECO:0000259" key="2">
    <source>
        <dbReference type="Pfam" id="PF11887"/>
    </source>
</evidence>
<evidence type="ECO:0000259" key="1">
    <source>
        <dbReference type="Pfam" id="PF02470"/>
    </source>
</evidence>
<dbReference type="EMBL" id="OY726395">
    <property type="protein sequence ID" value="CAJ1579670.1"/>
    <property type="molecule type" value="Genomic_DNA"/>
</dbReference>
<organism evidence="3 4">
    <name type="scientific">[Mycobacterium] wendilense</name>
    <dbReference type="NCBI Taxonomy" id="3064284"/>
    <lineage>
        <taxon>Bacteria</taxon>
        <taxon>Bacillati</taxon>
        <taxon>Actinomycetota</taxon>
        <taxon>Actinomycetes</taxon>
        <taxon>Mycobacteriales</taxon>
        <taxon>Mycobacteriaceae</taxon>
        <taxon>Mycolicibacter</taxon>
    </lineage>
</organism>
<dbReference type="InterPro" id="IPR003399">
    <property type="entry name" value="Mce/MlaD"/>
</dbReference>
<sequence>MAGAGELRASTRRTLGAALAVLVLLVAAAGYGQFRGAFTSTSRLTLQADRSGLGLDPGAKVTFNGVRIGRVGAVQAVPADGATEAELVLDLEPRYAAMLPGNVVADITATTVFGNKYVALTSPETPTAQRLPLDQPIRVESVSTEFNTLFETIMAISEQVDPVRLNATLSALAEGVTGLGSRFGAALVDGTTILDNVNPRLPRLRHDTARLADLADVYTAAAPDLWAALDATATTAATVNRQRDALTAALLGAVGFGQTATEVFEPAGPYLVAGARDLVPTARVLDEHSPSLLCTLRNYAQVAPRVAGALGGNGYSLNSSSGGGVTGAEPPYIYPDNLPRINAKGGPGGRPGCWQSITRELWPAPTLVMDTGASIAPYNHLELGSPLLVDHVWGRQVGEYTINP</sequence>
<feature type="domain" description="Mammalian cell entry C-terminal" evidence="2">
    <location>
        <begin position="128"/>
        <end position="347"/>
    </location>
</feature>
<gene>
    <name evidence="3" type="ORF">MU0050_000625</name>
</gene>
<evidence type="ECO:0000313" key="3">
    <source>
        <dbReference type="EMBL" id="CAJ1579670.1"/>
    </source>
</evidence>
<dbReference type="PANTHER" id="PTHR33371:SF19">
    <property type="entry name" value="MCE-FAMILY PROTEIN MCE4A"/>
    <property type="match status" value="1"/>
</dbReference>
<dbReference type="PANTHER" id="PTHR33371">
    <property type="entry name" value="INTERMEMBRANE PHOSPHOLIPID TRANSPORT SYSTEM BINDING PROTEIN MLAD-RELATED"/>
    <property type="match status" value="1"/>
</dbReference>
<protein>
    <submittedName>
        <fullName evidence="3">MCE family protein</fullName>
    </submittedName>
</protein>
<evidence type="ECO:0000313" key="4">
    <source>
        <dbReference type="Proteomes" id="UP001190466"/>
    </source>
</evidence>
<name>A0ABN9NZQ9_9MYCO</name>
<dbReference type="InterPro" id="IPR005693">
    <property type="entry name" value="Mce"/>
</dbReference>
<feature type="domain" description="Mce/MlaD" evidence="1">
    <location>
        <begin position="41"/>
        <end position="122"/>
    </location>
</feature>
<dbReference type="InterPro" id="IPR024516">
    <property type="entry name" value="Mce_C"/>
</dbReference>
<dbReference type="NCBIfam" id="TIGR00996">
    <property type="entry name" value="Mtu_fam_mce"/>
    <property type="match status" value="1"/>
</dbReference>
<dbReference type="Pfam" id="PF11887">
    <property type="entry name" value="Mce4_CUP1"/>
    <property type="match status" value="1"/>
</dbReference>
<dbReference type="Proteomes" id="UP001190466">
    <property type="component" value="Chromosome"/>
</dbReference>
<dbReference type="RefSeq" id="WP_316514181.1">
    <property type="nucleotide sequence ID" value="NZ_OY726395.1"/>
</dbReference>
<dbReference type="InterPro" id="IPR052336">
    <property type="entry name" value="MlaD_Phospholipid_Transporter"/>
</dbReference>
<keyword evidence="4" id="KW-1185">Reference proteome</keyword>
<reference evidence="3 4" key="1">
    <citation type="submission" date="2023-08" db="EMBL/GenBank/DDBJ databases">
        <authorList>
            <person name="Folkvardsen B D."/>
            <person name="Norman A."/>
        </authorList>
    </citation>
    <scope>NUCLEOTIDE SEQUENCE [LARGE SCALE GENOMIC DNA]</scope>
    <source>
        <strain evidence="3 4">Mu0050</strain>
    </source>
</reference>